<dbReference type="AlphaFoldDB" id="A0A388L4G2"/>
<keyword evidence="3" id="KW-1185">Reference proteome</keyword>
<dbReference type="EMBL" id="BFEA01000262">
    <property type="protein sequence ID" value="GBG77187.1"/>
    <property type="molecule type" value="Genomic_DNA"/>
</dbReference>
<protein>
    <submittedName>
        <fullName evidence="2">Uncharacterized protein</fullName>
    </submittedName>
</protein>
<reference evidence="2 3" key="1">
    <citation type="journal article" date="2018" name="Cell">
        <title>The Chara Genome: Secondary Complexity and Implications for Plant Terrestrialization.</title>
        <authorList>
            <person name="Nishiyama T."/>
            <person name="Sakayama H."/>
            <person name="Vries J.D."/>
            <person name="Buschmann H."/>
            <person name="Saint-Marcoux D."/>
            <person name="Ullrich K.K."/>
            <person name="Haas F.B."/>
            <person name="Vanderstraeten L."/>
            <person name="Becker D."/>
            <person name="Lang D."/>
            <person name="Vosolsobe S."/>
            <person name="Rombauts S."/>
            <person name="Wilhelmsson P.K.I."/>
            <person name="Janitza P."/>
            <person name="Kern R."/>
            <person name="Heyl A."/>
            <person name="Rumpler F."/>
            <person name="Villalobos L.I.A.C."/>
            <person name="Clay J.M."/>
            <person name="Skokan R."/>
            <person name="Toyoda A."/>
            <person name="Suzuki Y."/>
            <person name="Kagoshima H."/>
            <person name="Schijlen E."/>
            <person name="Tajeshwar N."/>
            <person name="Catarino B."/>
            <person name="Hetherington A.J."/>
            <person name="Saltykova A."/>
            <person name="Bonnot C."/>
            <person name="Breuninger H."/>
            <person name="Symeonidi A."/>
            <person name="Radhakrishnan G.V."/>
            <person name="Van Nieuwerburgh F."/>
            <person name="Deforce D."/>
            <person name="Chang C."/>
            <person name="Karol K.G."/>
            <person name="Hedrich R."/>
            <person name="Ulvskov P."/>
            <person name="Glockner G."/>
            <person name="Delwiche C.F."/>
            <person name="Petrasek J."/>
            <person name="Van de Peer Y."/>
            <person name="Friml J."/>
            <person name="Beilby M."/>
            <person name="Dolan L."/>
            <person name="Kohara Y."/>
            <person name="Sugano S."/>
            <person name="Fujiyama A."/>
            <person name="Delaux P.-M."/>
            <person name="Quint M."/>
            <person name="TheiBen G."/>
            <person name="Hagemann M."/>
            <person name="Harholt J."/>
            <person name="Dunand C."/>
            <person name="Zachgo S."/>
            <person name="Langdale J."/>
            <person name="Maumus F."/>
            <person name="Straeten D.V.D."/>
            <person name="Gould S.B."/>
            <person name="Rensing S.A."/>
        </authorList>
    </citation>
    <scope>NUCLEOTIDE SEQUENCE [LARGE SCALE GENOMIC DNA]</scope>
    <source>
        <strain evidence="2 3">S276</strain>
    </source>
</reference>
<name>A0A388L4G2_CHABU</name>
<proteinExistence type="predicted"/>
<feature type="region of interest" description="Disordered" evidence="1">
    <location>
        <begin position="64"/>
        <end position="95"/>
    </location>
</feature>
<feature type="compositionally biased region" description="Basic and acidic residues" evidence="1">
    <location>
        <begin position="73"/>
        <end position="92"/>
    </location>
</feature>
<evidence type="ECO:0000313" key="3">
    <source>
        <dbReference type="Proteomes" id="UP000265515"/>
    </source>
</evidence>
<evidence type="ECO:0000256" key="1">
    <source>
        <dbReference type="SAM" id="MobiDB-lite"/>
    </source>
</evidence>
<organism evidence="2 3">
    <name type="scientific">Chara braunii</name>
    <name type="common">Braun's stonewort</name>
    <dbReference type="NCBI Taxonomy" id="69332"/>
    <lineage>
        <taxon>Eukaryota</taxon>
        <taxon>Viridiplantae</taxon>
        <taxon>Streptophyta</taxon>
        <taxon>Charophyceae</taxon>
        <taxon>Charales</taxon>
        <taxon>Characeae</taxon>
        <taxon>Chara</taxon>
    </lineage>
</organism>
<accession>A0A388L4G2</accession>
<comment type="caution">
    <text evidence="2">The sequence shown here is derived from an EMBL/GenBank/DDBJ whole genome shotgun (WGS) entry which is preliminary data.</text>
</comment>
<evidence type="ECO:0000313" key="2">
    <source>
        <dbReference type="EMBL" id="GBG77187.1"/>
    </source>
</evidence>
<gene>
    <name evidence="2" type="ORF">CBR_g23514</name>
</gene>
<dbReference type="Gramene" id="GBG77187">
    <property type="protein sequence ID" value="GBG77187"/>
    <property type="gene ID" value="CBR_g23514"/>
</dbReference>
<sequence>MPSSLGSTIRECVEWVRCAASRLAAKMGANVSRQVDGIFSRSLTFQTAVDSSFEELVRRYPAQVVTEEEEESKEAKNDEREGKGERSGKDVDGGSTSGGELGVMYLPEAIEAFYVNMAASKGGDLEWRQFWLGRRPKPEEIGQKIKKEGLVEGKVLSLEEYRRFLTELLGTIGMKVAARRVSFYVAFGTLAVIAVDRTLKKIPGVGRAYETLTTIAPRVAIGVAIGTRAALQED</sequence>
<dbReference type="Proteomes" id="UP000265515">
    <property type="component" value="Unassembled WGS sequence"/>
</dbReference>